<dbReference type="RefSeq" id="WP_009602879.1">
    <property type="nucleotide sequence ID" value="NZ_AEIU01000099.1"/>
</dbReference>
<dbReference type="EMBL" id="AEIU01000099">
    <property type="protein sequence ID" value="EFP95114.1"/>
    <property type="molecule type" value="Genomic_DNA"/>
</dbReference>
<dbReference type="InterPro" id="IPR026387">
    <property type="entry name" value="OMP_w_GlyGly"/>
</dbReference>
<dbReference type="Proteomes" id="UP000002943">
    <property type="component" value="Unassembled WGS sequence"/>
</dbReference>
<gene>
    <name evidence="2" type="ORF">VIBC2010_19095</name>
</gene>
<keyword evidence="3" id="KW-1185">Reference proteome</keyword>
<protein>
    <submittedName>
        <fullName evidence="2">Uncharacterized protein</fullName>
    </submittedName>
</protein>
<dbReference type="AlphaFoldDB" id="E3BNY2"/>
<dbReference type="eggNOG" id="COG3637">
    <property type="taxonomic scope" value="Bacteria"/>
</dbReference>
<feature type="signal peptide" evidence="1">
    <location>
        <begin position="1"/>
        <end position="19"/>
    </location>
</feature>
<name>E3BNY2_9VIBR</name>
<comment type="caution">
    <text evidence="2">The sequence shown here is derived from an EMBL/GenBank/DDBJ whole genome shotgun (WGS) entry which is preliminary data.</text>
</comment>
<dbReference type="NCBIfam" id="TIGR04219">
    <property type="entry name" value="OMP_w_GlyGly"/>
    <property type="match status" value="1"/>
</dbReference>
<dbReference type="STRING" id="796620.VIBC2010_19095"/>
<feature type="chain" id="PRO_5003166597" evidence="1">
    <location>
        <begin position="20"/>
        <end position="213"/>
    </location>
</feature>
<sequence>MYAKATLVMLSIASLPTQAEVTINLGADLWLADTKVNEVRQDAGMVPILYSAISHDISYLPNAQIRYLSLDEDYMALNKLDLSIYYPLLNHDLLYFDAGVTFTDLSNTKYVNPENGARADFNKLIWAWYAYAEITLPNSHWDVIGEMNFGDSSGIKNTDLMAGMQYRVPMGDSPMIIKAGYRVIDMESKDFPSSKGDPMIFANGFFAGAEYSF</sequence>
<organism evidence="2 3">
    <name type="scientific">Vibrio caribbeanicus ATCC BAA-2122</name>
    <dbReference type="NCBI Taxonomy" id="796620"/>
    <lineage>
        <taxon>Bacteria</taxon>
        <taxon>Pseudomonadati</taxon>
        <taxon>Pseudomonadota</taxon>
        <taxon>Gammaproteobacteria</taxon>
        <taxon>Vibrionales</taxon>
        <taxon>Vibrionaceae</taxon>
        <taxon>Vibrio</taxon>
    </lineage>
</organism>
<proteinExistence type="predicted"/>
<accession>E3BNY2</accession>
<dbReference type="OrthoDB" id="6708408at2"/>
<evidence type="ECO:0000313" key="2">
    <source>
        <dbReference type="EMBL" id="EFP95114.1"/>
    </source>
</evidence>
<evidence type="ECO:0000313" key="3">
    <source>
        <dbReference type="Proteomes" id="UP000002943"/>
    </source>
</evidence>
<evidence type="ECO:0000256" key="1">
    <source>
        <dbReference type="SAM" id="SignalP"/>
    </source>
</evidence>
<keyword evidence="1" id="KW-0732">Signal</keyword>
<reference evidence="2 3" key="1">
    <citation type="journal article" date="2012" name="Int. J. Syst. Evol. Microbiol.">
        <title>Vibrio caribbeanicus sp. nov., isolated from the marine sponge Scleritoderma cyanea.</title>
        <authorList>
            <person name="Hoffmann M."/>
            <person name="Monday S.R."/>
            <person name="Allard M.W."/>
            <person name="Strain E.A."/>
            <person name="Whittaker P."/>
            <person name="Naum M."/>
            <person name="McCarthy P.J."/>
            <person name="Lopez J.V."/>
            <person name="Fischer M."/>
            <person name="Brown E.W."/>
        </authorList>
    </citation>
    <scope>NUCLEOTIDE SEQUENCE [LARGE SCALE GENOMIC DNA]</scope>
    <source>
        <strain evidence="2 3">ATCC BAA-2122</strain>
    </source>
</reference>